<proteinExistence type="predicted"/>
<protein>
    <submittedName>
        <fullName evidence="1">Uncharacterized protein</fullName>
    </submittedName>
</protein>
<name>A0A0D3FFI8_9ORYZ</name>
<organism evidence="1">
    <name type="scientific">Oryza barthii</name>
    <dbReference type="NCBI Taxonomy" id="65489"/>
    <lineage>
        <taxon>Eukaryota</taxon>
        <taxon>Viridiplantae</taxon>
        <taxon>Streptophyta</taxon>
        <taxon>Embryophyta</taxon>
        <taxon>Tracheophyta</taxon>
        <taxon>Spermatophyta</taxon>
        <taxon>Magnoliopsida</taxon>
        <taxon>Liliopsida</taxon>
        <taxon>Poales</taxon>
        <taxon>Poaceae</taxon>
        <taxon>BOP clade</taxon>
        <taxon>Oryzoideae</taxon>
        <taxon>Oryzeae</taxon>
        <taxon>Oryzinae</taxon>
        <taxon>Oryza</taxon>
    </lineage>
</organism>
<evidence type="ECO:0000313" key="2">
    <source>
        <dbReference type="Proteomes" id="UP000026960"/>
    </source>
</evidence>
<dbReference type="HOGENOM" id="CLU_2613037_0_0_1"/>
<dbReference type="PaxDb" id="65489-OBART03G08580.1"/>
<reference evidence="1" key="1">
    <citation type="journal article" date="2009" name="Rice">
        <title>De Novo Next Generation Sequencing of Plant Genomes.</title>
        <authorList>
            <person name="Rounsley S."/>
            <person name="Marri P.R."/>
            <person name="Yu Y."/>
            <person name="He R."/>
            <person name="Sisneros N."/>
            <person name="Goicoechea J.L."/>
            <person name="Lee S.J."/>
            <person name="Angelova A."/>
            <person name="Kudrna D."/>
            <person name="Luo M."/>
            <person name="Affourtit J."/>
            <person name="Desany B."/>
            <person name="Knight J."/>
            <person name="Niazi F."/>
            <person name="Egholm M."/>
            <person name="Wing R.A."/>
        </authorList>
    </citation>
    <scope>NUCLEOTIDE SEQUENCE [LARGE SCALE GENOMIC DNA]</scope>
    <source>
        <strain evidence="1">cv. IRGC 105608</strain>
    </source>
</reference>
<evidence type="ECO:0000313" key="1">
    <source>
        <dbReference type="EnsemblPlants" id="OBART03G08580.1"/>
    </source>
</evidence>
<dbReference type="EnsemblPlants" id="OBART03G08580.1">
    <property type="protein sequence ID" value="OBART03G08580.1"/>
    <property type="gene ID" value="OBART03G08580"/>
</dbReference>
<dbReference type="Gramene" id="OBART03G08580.1">
    <property type="protein sequence ID" value="OBART03G08580.1"/>
    <property type="gene ID" value="OBART03G08580"/>
</dbReference>
<accession>A0A0D3FFI8</accession>
<keyword evidence="2" id="KW-1185">Reference proteome</keyword>
<reference evidence="1" key="2">
    <citation type="submission" date="2015-03" db="UniProtKB">
        <authorList>
            <consortium name="EnsemblPlants"/>
        </authorList>
    </citation>
    <scope>IDENTIFICATION</scope>
</reference>
<dbReference type="AlphaFoldDB" id="A0A0D3FFI8"/>
<dbReference type="Proteomes" id="UP000026960">
    <property type="component" value="Chromosome 3"/>
</dbReference>
<sequence>MPMEDLAATWRTRSGRWQWLASVAGVSGSGDSGRFAAAVTVEALAMSADAGRWWQQVEVRGEDGDGEVARRSTAAAVVV</sequence>